<dbReference type="AlphaFoldDB" id="A0A4P6EWH3"/>
<evidence type="ECO:0000256" key="2">
    <source>
        <dbReference type="ARBA" id="ARBA00022670"/>
    </source>
</evidence>
<dbReference type="PROSITE" id="PS00138">
    <property type="entry name" value="SUBTILASE_SER"/>
    <property type="match status" value="1"/>
</dbReference>
<dbReference type="InterPro" id="IPR050131">
    <property type="entry name" value="Peptidase_S8_subtilisin-like"/>
</dbReference>
<dbReference type="InterPro" id="IPR023828">
    <property type="entry name" value="Peptidase_S8_Ser-AS"/>
</dbReference>
<dbReference type="PANTHER" id="PTHR43806">
    <property type="entry name" value="PEPTIDASE S8"/>
    <property type="match status" value="1"/>
</dbReference>
<sequence length="750" mass="81042">MAASGNNSIGVSGVLWKAKIMPVKALNAQGDGTEQDLGDGILYAVRNGAKIIVLSVGLYRYSPYMLDIVQYAEDHGALLVAAAGNDGDQLLERAAVKYPAAYPTVLAVGGVQPNGAPDTRSNPGPEVDLAAAWRVYTTAMGGGYKYQEGTSMAAPQAAAAAALVWAKSPGLAVYEVRELLRQTAQDVGDKGFDERTGYGLLRIDRAVAASYSTDSREPDNKQSSASFLPLGKQMAAELAPNDSDWYRVNAPYDGTLSIGYRFLPVFGQPLPRIYVDHYADGVLQRTAVVKLESGTFDFQVHQGTNFFYVHTDIGLDGKLPYLLTPVYHVGADAYESNDSALQAFTLKAANQTVTGTFHQTGDQDWYVMNVAQSGKLSLRMTVDTVRIDPELAVQRAGQSLLSYDEEGEGAAEQSPVITVTPGKYYIRVHNAISEDASPVTGQYKLKISYTPTYTDPNEPNDKPYEGLLVSSGAEYLGVAGSTADQDWFQLRITAPSVADLAVSNVPAGSSLKLELYDKKQKLVTTRSTGHTGQLLAGGVMLQPDIYYVKLTADHAFDNQYYRFSVKVDELIAGFRDIKGHWAQSDIVSMKQRGIIGGTGGYRFEPNRQMTRAEAVSMLAKAFPATGKGSSSANGMKFQDVPDSYWAAGVIRSAAQKGWINGYPDGTFRPGQAVTRREMAVLAAKAAGMQPVAAAAPPFRDVGPADWAAPYVHALKQRGWIKGADEAGHYNPDAWSSRAEWTTLVYRMIRS</sequence>
<organism evidence="7 8">
    <name type="scientific">Paenibacillus protaetiae</name>
    <dbReference type="NCBI Taxonomy" id="2509456"/>
    <lineage>
        <taxon>Bacteria</taxon>
        <taxon>Bacillati</taxon>
        <taxon>Bacillota</taxon>
        <taxon>Bacilli</taxon>
        <taxon>Bacillales</taxon>
        <taxon>Paenibacillaceae</taxon>
        <taxon>Paenibacillus</taxon>
    </lineage>
</organism>
<dbReference type="Gene3D" id="2.60.120.380">
    <property type="match status" value="2"/>
</dbReference>
<dbReference type="GO" id="GO:0004252">
    <property type="term" value="F:serine-type endopeptidase activity"/>
    <property type="evidence" value="ECO:0007669"/>
    <property type="project" value="InterPro"/>
</dbReference>
<dbReference type="InterPro" id="IPR036852">
    <property type="entry name" value="Peptidase_S8/S53_dom_sf"/>
</dbReference>
<feature type="domain" description="SLH" evidence="6">
    <location>
        <begin position="569"/>
        <end position="632"/>
    </location>
</feature>
<dbReference type="PANTHER" id="PTHR43806:SF11">
    <property type="entry name" value="CEREVISIN-RELATED"/>
    <property type="match status" value="1"/>
</dbReference>
<name>A0A4P6EWH3_9BACL</name>
<evidence type="ECO:0000313" key="8">
    <source>
        <dbReference type="Proteomes" id="UP000293568"/>
    </source>
</evidence>
<evidence type="ECO:0000256" key="1">
    <source>
        <dbReference type="ARBA" id="ARBA00011073"/>
    </source>
</evidence>
<dbReference type="InterPro" id="IPR001119">
    <property type="entry name" value="SLH_dom"/>
</dbReference>
<evidence type="ECO:0000259" key="6">
    <source>
        <dbReference type="PROSITE" id="PS51272"/>
    </source>
</evidence>
<gene>
    <name evidence="7" type="ORF">ET464_16350</name>
</gene>
<accession>A0A4P6EWH3</accession>
<reference evidence="7 8" key="1">
    <citation type="submission" date="2019-01" db="EMBL/GenBank/DDBJ databases">
        <title>Genome sequencing of strain FW100M-2.</title>
        <authorList>
            <person name="Heo J."/>
            <person name="Kim S.-J."/>
            <person name="Kim J.-S."/>
            <person name="Hong S.-B."/>
            <person name="Kwon S.-W."/>
        </authorList>
    </citation>
    <scope>NUCLEOTIDE SEQUENCE [LARGE SCALE GENOMIC DNA]</scope>
    <source>
        <strain evidence="7 8">FW100M-2</strain>
    </source>
</reference>
<keyword evidence="4" id="KW-0720">Serine protease</keyword>
<evidence type="ECO:0000256" key="5">
    <source>
        <dbReference type="PROSITE-ProRule" id="PRU01240"/>
    </source>
</evidence>
<feature type="domain" description="SLH" evidence="6">
    <location>
        <begin position="697"/>
        <end position="750"/>
    </location>
</feature>
<dbReference type="OrthoDB" id="9798386at2"/>
<keyword evidence="3" id="KW-0378">Hydrolase</keyword>
<dbReference type="SUPFAM" id="SSF89260">
    <property type="entry name" value="Collagen-binding domain"/>
    <property type="match status" value="1"/>
</dbReference>
<keyword evidence="8" id="KW-1185">Reference proteome</keyword>
<evidence type="ECO:0000313" key="7">
    <source>
        <dbReference type="EMBL" id="QAY67720.1"/>
    </source>
</evidence>
<dbReference type="Pfam" id="PF00395">
    <property type="entry name" value="SLH"/>
    <property type="match status" value="3"/>
</dbReference>
<dbReference type="PROSITE" id="PS51892">
    <property type="entry name" value="SUBTILASE"/>
    <property type="match status" value="1"/>
</dbReference>
<dbReference type="KEGG" id="pprt:ET464_16350"/>
<dbReference type="SUPFAM" id="SSF52743">
    <property type="entry name" value="Subtilisin-like"/>
    <property type="match status" value="1"/>
</dbReference>
<dbReference type="PROSITE" id="PS51272">
    <property type="entry name" value="SLH"/>
    <property type="match status" value="3"/>
</dbReference>
<dbReference type="Proteomes" id="UP000293568">
    <property type="component" value="Chromosome"/>
</dbReference>
<protein>
    <submittedName>
        <fullName evidence="7">Peptidase S8</fullName>
    </submittedName>
</protein>
<feature type="domain" description="SLH" evidence="6">
    <location>
        <begin position="633"/>
        <end position="696"/>
    </location>
</feature>
<dbReference type="GO" id="GO:0006508">
    <property type="term" value="P:proteolysis"/>
    <property type="evidence" value="ECO:0007669"/>
    <property type="project" value="UniProtKB-KW"/>
</dbReference>
<evidence type="ECO:0000256" key="3">
    <source>
        <dbReference type="ARBA" id="ARBA00022801"/>
    </source>
</evidence>
<dbReference type="EMBL" id="CP035492">
    <property type="protein sequence ID" value="QAY67720.1"/>
    <property type="molecule type" value="Genomic_DNA"/>
</dbReference>
<dbReference type="InterPro" id="IPR000209">
    <property type="entry name" value="Peptidase_S8/S53_dom"/>
</dbReference>
<dbReference type="Gene3D" id="3.40.50.200">
    <property type="entry name" value="Peptidase S8/S53 domain"/>
    <property type="match status" value="1"/>
</dbReference>
<evidence type="ECO:0000256" key="4">
    <source>
        <dbReference type="ARBA" id="ARBA00022825"/>
    </source>
</evidence>
<keyword evidence="2" id="KW-0645">Protease</keyword>
<proteinExistence type="inferred from homology"/>
<comment type="caution">
    <text evidence="5">Lacks conserved residue(s) required for the propagation of feature annotation.</text>
</comment>
<comment type="similarity">
    <text evidence="1 5">Belongs to the peptidase S8 family.</text>
</comment>
<dbReference type="Pfam" id="PF00082">
    <property type="entry name" value="Peptidase_S8"/>
    <property type="match status" value="1"/>
</dbReference>